<accession>A0ABD2YUM8</accession>
<evidence type="ECO:0000313" key="1">
    <source>
        <dbReference type="EMBL" id="KAL3509889.1"/>
    </source>
</evidence>
<comment type="caution">
    <text evidence="1">The sequence shown here is derived from an EMBL/GenBank/DDBJ whole genome shotgun (WGS) entry which is preliminary data.</text>
</comment>
<evidence type="ECO:0000313" key="2">
    <source>
        <dbReference type="Proteomes" id="UP001630127"/>
    </source>
</evidence>
<dbReference type="Proteomes" id="UP001630127">
    <property type="component" value="Unassembled WGS sequence"/>
</dbReference>
<dbReference type="AlphaFoldDB" id="A0ABD2YUM8"/>
<organism evidence="1 2">
    <name type="scientific">Cinchona calisaya</name>
    <dbReference type="NCBI Taxonomy" id="153742"/>
    <lineage>
        <taxon>Eukaryota</taxon>
        <taxon>Viridiplantae</taxon>
        <taxon>Streptophyta</taxon>
        <taxon>Embryophyta</taxon>
        <taxon>Tracheophyta</taxon>
        <taxon>Spermatophyta</taxon>
        <taxon>Magnoliopsida</taxon>
        <taxon>eudicotyledons</taxon>
        <taxon>Gunneridae</taxon>
        <taxon>Pentapetalae</taxon>
        <taxon>asterids</taxon>
        <taxon>lamiids</taxon>
        <taxon>Gentianales</taxon>
        <taxon>Rubiaceae</taxon>
        <taxon>Cinchonoideae</taxon>
        <taxon>Cinchoneae</taxon>
        <taxon>Cinchona</taxon>
    </lineage>
</organism>
<sequence length="119" mass="13827">MKNSVDDVNFQGTWMRQYQYISIVLGVAINTYSAHGIQIGVGKGNTWLFHNIHVVTSANYQWYPDPRALPEEWVQARKFEVVELRAEMQRKEEAMQTMVILLDGLVEVVTLHQQKQINH</sequence>
<dbReference type="EMBL" id="JBJUIK010000012">
    <property type="protein sequence ID" value="KAL3509889.1"/>
    <property type="molecule type" value="Genomic_DNA"/>
</dbReference>
<keyword evidence="2" id="KW-1185">Reference proteome</keyword>
<reference evidence="1 2" key="1">
    <citation type="submission" date="2024-11" db="EMBL/GenBank/DDBJ databases">
        <title>A near-complete genome assembly of Cinchona calisaya.</title>
        <authorList>
            <person name="Lian D.C."/>
            <person name="Zhao X.W."/>
            <person name="Wei L."/>
        </authorList>
    </citation>
    <scope>NUCLEOTIDE SEQUENCE [LARGE SCALE GENOMIC DNA]</scope>
    <source>
        <tissue evidence="1">Nenye</tissue>
    </source>
</reference>
<gene>
    <name evidence="1" type="ORF">ACH5RR_029290</name>
</gene>
<protein>
    <submittedName>
        <fullName evidence="1">Uncharacterized protein</fullName>
    </submittedName>
</protein>
<proteinExistence type="predicted"/>
<name>A0ABD2YUM8_9GENT</name>